<evidence type="ECO:0000313" key="13">
    <source>
        <dbReference type="Proteomes" id="UP000037397"/>
    </source>
</evidence>
<dbReference type="Pfam" id="PF01427">
    <property type="entry name" value="Peptidase_M15"/>
    <property type="match status" value="2"/>
</dbReference>
<keyword evidence="6 9" id="KW-0224">Dipeptidase</keyword>
<accession>A0A0L6CLU4</accession>
<dbReference type="AlphaFoldDB" id="A0A0L6CLU4"/>
<dbReference type="EMBL" id="LAIR01000002">
    <property type="protein sequence ID" value="KNX38722.1"/>
    <property type="molecule type" value="Genomic_DNA"/>
</dbReference>
<feature type="active site" description="Proton donor/acceptor" evidence="9">
    <location>
        <position position="249"/>
    </location>
</feature>
<dbReference type="PIRSF" id="PIRSF026671">
    <property type="entry name" value="AA_dipeptidase"/>
    <property type="match status" value="1"/>
</dbReference>
<evidence type="ECO:0000256" key="10">
    <source>
        <dbReference type="PIRNR" id="PIRNR026671"/>
    </source>
</evidence>
<feature type="signal peptide" evidence="11">
    <location>
        <begin position="1"/>
        <end position="25"/>
    </location>
</feature>
<dbReference type="InterPro" id="IPR009045">
    <property type="entry name" value="Zn_M74/Hedgehog-like"/>
</dbReference>
<keyword evidence="13" id="KW-1185">Reference proteome</keyword>
<feature type="binding site" evidence="9">
    <location>
        <position position="167"/>
    </location>
    <ligand>
        <name>Zn(2+)</name>
        <dbReference type="ChEBI" id="CHEBI:29105"/>
        <note>catalytic</note>
    </ligand>
</feature>
<comment type="caution">
    <text evidence="12">The sequence shown here is derived from an EMBL/GenBank/DDBJ whole genome shotgun (WGS) entry which is preliminary data.</text>
</comment>
<dbReference type="InterPro" id="IPR000755">
    <property type="entry name" value="A_A_dipeptidase"/>
</dbReference>
<dbReference type="STRING" id="1631356.VV01_18790"/>
<dbReference type="Proteomes" id="UP000037397">
    <property type="component" value="Unassembled WGS sequence"/>
</dbReference>
<dbReference type="GO" id="GO:0008237">
    <property type="term" value="F:metallopeptidase activity"/>
    <property type="evidence" value="ECO:0007669"/>
    <property type="project" value="UniProtKB-KW"/>
</dbReference>
<evidence type="ECO:0000256" key="3">
    <source>
        <dbReference type="ARBA" id="ARBA00022723"/>
    </source>
</evidence>
<dbReference type="PANTHER" id="PTHR43126:SF1">
    <property type="entry name" value="D-ALANYL-D-ALANINE DIPEPTIDASE"/>
    <property type="match status" value="1"/>
</dbReference>
<comment type="cofactor">
    <cofactor evidence="9">
        <name>Zn(2+)</name>
        <dbReference type="ChEBI" id="CHEBI:29105"/>
    </cofactor>
    <text evidence="9">Binds 1 zinc ion per subunit.</text>
</comment>
<dbReference type="OrthoDB" id="9801430at2"/>
<evidence type="ECO:0000256" key="11">
    <source>
        <dbReference type="SAM" id="SignalP"/>
    </source>
</evidence>
<keyword evidence="3 9" id="KW-0479">Metal-binding</keyword>
<evidence type="ECO:0000256" key="1">
    <source>
        <dbReference type="ARBA" id="ARBA00001362"/>
    </source>
</evidence>
<dbReference type="PANTHER" id="PTHR43126">
    <property type="entry name" value="D-ALANYL-D-ALANINE DIPEPTIDASE"/>
    <property type="match status" value="1"/>
</dbReference>
<evidence type="ECO:0000256" key="2">
    <source>
        <dbReference type="ARBA" id="ARBA00022670"/>
    </source>
</evidence>
<keyword evidence="8 10" id="KW-0961">Cell wall biogenesis/degradation</keyword>
<dbReference type="RefSeq" id="WP_050671220.1">
    <property type="nucleotide sequence ID" value="NZ_LAIR01000002.1"/>
</dbReference>
<evidence type="ECO:0000256" key="5">
    <source>
        <dbReference type="ARBA" id="ARBA00022833"/>
    </source>
</evidence>
<keyword evidence="7 9" id="KW-0482">Metalloprotease</keyword>
<feature type="chain" id="PRO_5005562952" description="D-alanyl-D-alanine dipeptidase" evidence="11">
    <location>
        <begin position="26"/>
        <end position="277"/>
    </location>
</feature>
<feature type="site" description="Transition state stabilizer" evidence="9">
    <location>
        <position position="115"/>
    </location>
</feature>
<keyword evidence="2 9" id="KW-0645">Protease</keyword>
<dbReference type="Gene3D" id="3.30.1380.10">
    <property type="match status" value="1"/>
</dbReference>
<keyword evidence="11" id="KW-0732">Signal</keyword>
<dbReference type="GO" id="GO:0008270">
    <property type="term" value="F:zinc ion binding"/>
    <property type="evidence" value="ECO:0007669"/>
    <property type="project" value="UniProtKB-UniRule"/>
</dbReference>
<dbReference type="GO" id="GO:0160237">
    <property type="term" value="F:D-Ala-D-Ala dipeptidase activity"/>
    <property type="evidence" value="ECO:0007669"/>
    <property type="project" value="UniProtKB-EC"/>
</dbReference>
<comment type="function">
    <text evidence="9 10">Catalyzes hydrolysis of the D-alanyl-D-alanine dipeptide.</text>
</comment>
<keyword evidence="5 9" id="KW-0862">Zinc</keyword>
<name>A0A0L6CLU4_9MICO</name>
<evidence type="ECO:0000256" key="7">
    <source>
        <dbReference type="ARBA" id="ARBA00023049"/>
    </source>
</evidence>
<proteinExistence type="inferred from homology"/>
<dbReference type="GO" id="GO:0006508">
    <property type="term" value="P:proteolysis"/>
    <property type="evidence" value="ECO:0007669"/>
    <property type="project" value="UniProtKB-KW"/>
</dbReference>
<dbReference type="CDD" id="cd14817">
    <property type="entry name" value="D-Ala-D-Ala_dipeptidase_VanX"/>
    <property type="match status" value="1"/>
</dbReference>
<keyword evidence="4 9" id="KW-0378">Hydrolase</keyword>
<evidence type="ECO:0000313" key="12">
    <source>
        <dbReference type="EMBL" id="KNX38722.1"/>
    </source>
</evidence>
<evidence type="ECO:0000256" key="9">
    <source>
        <dbReference type="HAMAP-Rule" id="MF_01924"/>
    </source>
</evidence>
<evidence type="ECO:0000256" key="4">
    <source>
        <dbReference type="ARBA" id="ARBA00022801"/>
    </source>
</evidence>
<feature type="binding site" evidence="9">
    <location>
        <position position="252"/>
    </location>
    <ligand>
        <name>Zn(2+)</name>
        <dbReference type="ChEBI" id="CHEBI:29105"/>
        <note>catalytic</note>
    </ligand>
</feature>
<dbReference type="HAMAP" id="MF_01924">
    <property type="entry name" value="A_A_dipeptidase"/>
    <property type="match status" value="1"/>
</dbReference>
<evidence type="ECO:0000256" key="8">
    <source>
        <dbReference type="ARBA" id="ARBA00023316"/>
    </source>
</evidence>
<comment type="catalytic activity">
    <reaction evidence="1 9 10">
        <text>D-alanyl-D-alanine + H2O = 2 D-alanine</text>
        <dbReference type="Rhea" id="RHEA:20661"/>
        <dbReference type="ChEBI" id="CHEBI:15377"/>
        <dbReference type="ChEBI" id="CHEBI:57416"/>
        <dbReference type="ChEBI" id="CHEBI:57822"/>
        <dbReference type="EC" id="3.4.13.22"/>
    </reaction>
</comment>
<protein>
    <recommendedName>
        <fullName evidence="9 10">D-alanyl-D-alanine dipeptidase</fullName>
        <shortName evidence="9 10">D-Ala-D-Ala dipeptidase</shortName>
        <ecNumber evidence="9 10">3.4.13.22</ecNumber>
    </recommendedName>
</protein>
<dbReference type="GO" id="GO:0071555">
    <property type="term" value="P:cell wall organization"/>
    <property type="evidence" value="ECO:0007669"/>
    <property type="project" value="UniProtKB-KW"/>
</dbReference>
<dbReference type="EC" id="3.4.13.22" evidence="9 10"/>
<comment type="similarity">
    <text evidence="9 10">Belongs to the peptidase M15D family.</text>
</comment>
<sequence length="277" mass="30187">MTRRALPALVAGLALALSATTSATAAPAPSPGGSYAGSSAAPPTAPPEFVALRDVDPTIVEEIRYATPHTFMGERVDAYRAPMCLLTAPAAQALSRAQDVLRPQGLTLKVYDCYRPQTAVDHFVRWAQDVPDQTMKSEFYPHVDKSRLFEDGYIAEKSGHSRGSTVDLTVQPIAGPPVPAPHAPHPAGSCIGPQEQRVPDKSLDMGTAYDCFDVLSHTANPAVTGEQRRNRELLVNVLSAQGLVNYENEWWHFTYRPERFPKTYFDFPVSRASLPTA</sequence>
<organism evidence="12 13">
    <name type="scientific">Luteipulveratus halotolerans</name>
    <dbReference type="NCBI Taxonomy" id="1631356"/>
    <lineage>
        <taxon>Bacteria</taxon>
        <taxon>Bacillati</taxon>
        <taxon>Actinomycetota</taxon>
        <taxon>Actinomycetes</taxon>
        <taxon>Micrococcales</taxon>
        <taxon>Dermacoccaceae</taxon>
        <taxon>Luteipulveratus</taxon>
    </lineage>
</organism>
<evidence type="ECO:0000256" key="6">
    <source>
        <dbReference type="ARBA" id="ARBA00022997"/>
    </source>
</evidence>
<feature type="binding site" evidence="9">
    <location>
        <position position="160"/>
    </location>
    <ligand>
        <name>Zn(2+)</name>
        <dbReference type="ChEBI" id="CHEBI:29105"/>
        <note>catalytic</note>
    </ligand>
</feature>
<dbReference type="PATRIC" id="fig|1631356.3.peg.3754"/>
<dbReference type="SUPFAM" id="SSF55166">
    <property type="entry name" value="Hedgehog/DD-peptidase"/>
    <property type="match status" value="1"/>
</dbReference>
<gene>
    <name evidence="12" type="ORF">VV01_18790</name>
</gene>
<reference evidence="13" key="1">
    <citation type="submission" date="2015-03" db="EMBL/GenBank/DDBJ databases">
        <title>Luteipulveratus halotolerans sp. nov., a novel actinobacterium (Dermacoccaceae) from Sarawak, Malaysia.</title>
        <authorList>
            <person name="Juboi H."/>
            <person name="Basik A."/>
            <person name="Shamsul S.S."/>
            <person name="Arnold P."/>
            <person name="Schmitt E.K."/>
            <person name="Sanglier J.-J."/>
            <person name="Yeo T."/>
        </authorList>
    </citation>
    <scope>NUCLEOTIDE SEQUENCE [LARGE SCALE GENOMIC DNA]</scope>
    <source>
        <strain evidence="13">C296001</strain>
    </source>
</reference>